<protein>
    <submittedName>
        <fullName evidence="1">DUF2099 family protein</fullName>
    </submittedName>
</protein>
<proteinExistence type="predicted"/>
<organism evidence="1">
    <name type="scientific">Candidatus Syntropharchaeum butanivorans</name>
    <dbReference type="NCBI Taxonomy" id="1839936"/>
    <lineage>
        <taxon>Archaea</taxon>
        <taxon>Methanobacteriati</taxon>
        <taxon>Methanobacteriota</taxon>
        <taxon>Stenosarchaea group</taxon>
        <taxon>Methanomicrobia</taxon>
        <taxon>Methanosarcinales</taxon>
        <taxon>ANME-2 cluster</taxon>
        <taxon>Candidatus Syntropharchaeum</taxon>
    </lineage>
</organism>
<reference evidence="1" key="1">
    <citation type="journal article" date="2020" name="mSystems">
        <title>Genome- and Community-Level Interaction Insights into Carbon Utilization and Element Cycling Functions of Hydrothermarchaeota in Hydrothermal Sediment.</title>
        <authorList>
            <person name="Zhou Z."/>
            <person name="Liu Y."/>
            <person name="Xu W."/>
            <person name="Pan J."/>
            <person name="Luo Z.H."/>
            <person name="Li M."/>
        </authorList>
    </citation>
    <scope>NUCLEOTIDE SEQUENCE [LARGE SCALE GENOMIC DNA]</scope>
    <source>
        <strain evidence="1">HyVt-185</strain>
    </source>
</reference>
<dbReference type="InterPro" id="IPR009181">
    <property type="entry name" value="Methan_mark_8"/>
</dbReference>
<dbReference type="EMBL" id="DQZR01000292">
    <property type="protein sequence ID" value="HDM36967.1"/>
    <property type="molecule type" value="Genomic_DNA"/>
</dbReference>
<dbReference type="PIRSF" id="PIRSF004929">
    <property type="entry name" value="UCP004929"/>
    <property type="match status" value="1"/>
</dbReference>
<dbReference type="AlphaFoldDB" id="A0A7C0X5G0"/>
<gene>
    <name evidence="1" type="ORF">ENG09_06990</name>
</gene>
<dbReference type="Pfam" id="PF09872">
    <property type="entry name" value="DUF2099"/>
    <property type="match status" value="1"/>
</dbReference>
<evidence type="ECO:0000313" key="1">
    <source>
        <dbReference type="EMBL" id="HDM36967.1"/>
    </source>
</evidence>
<comment type="caution">
    <text evidence="1">The sequence shown here is derived from an EMBL/GenBank/DDBJ whole genome shotgun (WGS) entry which is preliminary data.</text>
</comment>
<dbReference type="NCBIfam" id="TIGR03275">
    <property type="entry name" value="methan_mark_8"/>
    <property type="match status" value="1"/>
</dbReference>
<dbReference type="Proteomes" id="UP000885863">
    <property type="component" value="Unassembled WGS sequence"/>
</dbReference>
<accession>A0A7C0X5G0</accession>
<sequence>MEIQSLTVVRLDESDNIHVIELAGKTRVIIKNGKVIEVGEPIVKSCPLWRDYFGLEEFTKEFIHDRVQRIMIDKRGLFTERRSFELLPEVDFGVSEIMMNGCEDGLLDVAVEVSDCAGTVIVHDPELIEGIAGQIPGVIRASPIKKVIDELEARGALVLDPATAKIDQVEGVRRAIELGYRKIGVSVIDAGDAKRIREIERDTGVHVVIFAVHTTGLNREEVEEMVAHVDVITACASETIREFAGKHALVQIGVKIPLFALTFRGKELVLNRAKHVSKKLIIQGSDLPVRSHEEPHPLSE</sequence>
<name>A0A7C0X5G0_9EURY</name>